<keyword evidence="2" id="KW-1185">Reference proteome</keyword>
<dbReference type="EMBL" id="CM055741">
    <property type="protein sequence ID" value="KAJ8001803.1"/>
    <property type="molecule type" value="Genomic_DNA"/>
</dbReference>
<evidence type="ECO:0000313" key="1">
    <source>
        <dbReference type="EMBL" id="KAJ8001803.1"/>
    </source>
</evidence>
<organism evidence="1 2">
    <name type="scientific">Dallia pectoralis</name>
    <name type="common">Alaska blackfish</name>
    <dbReference type="NCBI Taxonomy" id="75939"/>
    <lineage>
        <taxon>Eukaryota</taxon>
        <taxon>Metazoa</taxon>
        <taxon>Chordata</taxon>
        <taxon>Craniata</taxon>
        <taxon>Vertebrata</taxon>
        <taxon>Euteleostomi</taxon>
        <taxon>Actinopterygii</taxon>
        <taxon>Neopterygii</taxon>
        <taxon>Teleostei</taxon>
        <taxon>Protacanthopterygii</taxon>
        <taxon>Esociformes</taxon>
        <taxon>Umbridae</taxon>
        <taxon>Dallia</taxon>
    </lineage>
</organism>
<name>A0ACC2GDZ7_DALPE</name>
<dbReference type="Proteomes" id="UP001157502">
    <property type="component" value="Chromosome 14"/>
</dbReference>
<sequence>MHRDFRDVTKLKDRRAPETSEDKNVTGSTVRTTASGRSVSFGEFEELTDDSISFPHSTFLSQITIR</sequence>
<evidence type="ECO:0000313" key="2">
    <source>
        <dbReference type="Proteomes" id="UP001157502"/>
    </source>
</evidence>
<gene>
    <name evidence="1" type="ORF">DPEC_G00173220</name>
</gene>
<reference evidence="1" key="1">
    <citation type="submission" date="2021-05" db="EMBL/GenBank/DDBJ databases">
        <authorList>
            <person name="Pan Q."/>
            <person name="Jouanno E."/>
            <person name="Zahm M."/>
            <person name="Klopp C."/>
            <person name="Cabau C."/>
            <person name="Louis A."/>
            <person name="Berthelot C."/>
            <person name="Parey E."/>
            <person name="Roest Crollius H."/>
            <person name="Montfort J."/>
            <person name="Robinson-Rechavi M."/>
            <person name="Bouchez O."/>
            <person name="Lampietro C."/>
            <person name="Lopez Roques C."/>
            <person name="Donnadieu C."/>
            <person name="Postlethwait J."/>
            <person name="Bobe J."/>
            <person name="Dillon D."/>
            <person name="Chandos A."/>
            <person name="von Hippel F."/>
            <person name="Guiguen Y."/>
        </authorList>
    </citation>
    <scope>NUCLEOTIDE SEQUENCE</scope>
    <source>
        <strain evidence="1">YG-Jan2019</strain>
    </source>
</reference>
<proteinExistence type="predicted"/>
<accession>A0ACC2GDZ7</accession>
<protein>
    <submittedName>
        <fullName evidence="1">Uncharacterized protein</fullName>
    </submittedName>
</protein>
<comment type="caution">
    <text evidence="1">The sequence shown here is derived from an EMBL/GenBank/DDBJ whole genome shotgun (WGS) entry which is preliminary data.</text>
</comment>